<proteinExistence type="predicted"/>
<comment type="caution">
    <text evidence="2">The sequence shown here is derived from an EMBL/GenBank/DDBJ whole genome shotgun (WGS) entry which is preliminary data.</text>
</comment>
<dbReference type="Proteomes" id="UP000035489">
    <property type="component" value="Unassembled WGS sequence"/>
</dbReference>
<dbReference type="EMBL" id="LCYG01000051">
    <property type="protein sequence ID" value="KLK91650.1"/>
    <property type="molecule type" value="Genomic_DNA"/>
</dbReference>
<evidence type="ECO:0000256" key="1">
    <source>
        <dbReference type="SAM" id="SignalP"/>
    </source>
</evidence>
<protein>
    <recommendedName>
        <fullName evidence="4">DUF4440 domain-containing protein</fullName>
    </recommendedName>
</protein>
<accession>A0A0H1R8U0</accession>
<evidence type="ECO:0008006" key="4">
    <source>
        <dbReference type="Google" id="ProtNLM"/>
    </source>
</evidence>
<feature type="chain" id="PRO_5002592897" description="DUF4440 domain-containing protein" evidence="1">
    <location>
        <begin position="24"/>
        <end position="150"/>
    </location>
</feature>
<sequence length="150" mass="16794">MDRIKFSAAVTLIALSFARPALADDTADALTVFKEYVARSDRFDVAIADLYADDAVIKAKRLGPDGRMQTFTFTGRQWKALIPQAIPLAQQLDERNNFQDVSVKPSDTGIMITARRYSRIEDSTTPWAILVTKQQTGDWKISAEIIESRP</sequence>
<evidence type="ECO:0000313" key="2">
    <source>
        <dbReference type="EMBL" id="KLK91650.1"/>
    </source>
</evidence>
<feature type="signal peptide" evidence="1">
    <location>
        <begin position="1"/>
        <end position="23"/>
    </location>
</feature>
<organism evidence="2 3">
    <name type="scientific">Microvirga vignae</name>
    <dbReference type="NCBI Taxonomy" id="1225564"/>
    <lineage>
        <taxon>Bacteria</taxon>
        <taxon>Pseudomonadati</taxon>
        <taxon>Pseudomonadota</taxon>
        <taxon>Alphaproteobacteria</taxon>
        <taxon>Hyphomicrobiales</taxon>
        <taxon>Methylobacteriaceae</taxon>
        <taxon>Microvirga</taxon>
    </lineage>
</organism>
<reference evidence="2 3" key="1">
    <citation type="submission" date="2015-05" db="EMBL/GenBank/DDBJ databases">
        <title>Draft genome sequence of Microvirga vignae strain BR3299, a novel nitrogen fixing bacteria isolated from Brazil semi-aired region.</title>
        <authorList>
            <person name="Zilli J.E."/>
            <person name="Passos S.R."/>
            <person name="Leite J."/>
            <person name="Baldani J.I."/>
            <person name="Xavier G.R."/>
            <person name="Rumjaneck N.G."/>
            <person name="Simoes-Araujo J.L."/>
        </authorList>
    </citation>
    <scope>NUCLEOTIDE SEQUENCE [LARGE SCALE GENOMIC DNA]</scope>
    <source>
        <strain evidence="2 3">BR3299</strain>
    </source>
</reference>
<keyword evidence="3" id="KW-1185">Reference proteome</keyword>
<dbReference type="PATRIC" id="fig|1225564.3.peg.5038"/>
<evidence type="ECO:0000313" key="3">
    <source>
        <dbReference type="Proteomes" id="UP000035489"/>
    </source>
</evidence>
<dbReference type="AlphaFoldDB" id="A0A0H1R8U0"/>
<dbReference type="RefSeq" id="WP_047190558.1">
    <property type="nucleotide sequence ID" value="NZ_LCYG01000051.1"/>
</dbReference>
<name>A0A0H1R8U0_9HYPH</name>
<dbReference type="OrthoDB" id="9181287at2"/>
<keyword evidence="1" id="KW-0732">Signal</keyword>
<gene>
    <name evidence="2" type="ORF">AA309_18825</name>
</gene>